<dbReference type="GO" id="GO:0016887">
    <property type="term" value="F:ATP hydrolysis activity"/>
    <property type="evidence" value="ECO:0007669"/>
    <property type="project" value="InterPro"/>
</dbReference>
<dbReference type="AlphaFoldDB" id="A0A919SKB7"/>
<evidence type="ECO:0000313" key="4">
    <source>
        <dbReference type="Proteomes" id="UP000681340"/>
    </source>
</evidence>
<feature type="domain" description="NACHT N-terminal Helical" evidence="2">
    <location>
        <begin position="9"/>
        <end position="229"/>
    </location>
</feature>
<dbReference type="EMBL" id="BOQL01000044">
    <property type="protein sequence ID" value="GIM73289.1"/>
    <property type="molecule type" value="Genomic_DNA"/>
</dbReference>
<evidence type="ECO:0000313" key="3">
    <source>
        <dbReference type="EMBL" id="GIM73289.1"/>
    </source>
</evidence>
<dbReference type="GO" id="GO:0005524">
    <property type="term" value="F:ATP binding"/>
    <property type="evidence" value="ECO:0007669"/>
    <property type="project" value="InterPro"/>
</dbReference>
<dbReference type="InterPro" id="IPR003959">
    <property type="entry name" value="ATPase_AAA_core"/>
</dbReference>
<comment type="caution">
    <text evidence="3">The sequence shown here is derived from an EMBL/GenBank/DDBJ whole genome shotgun (WGS) entry which is preliminary data.</text>
</comment>
<evidence type="ECO:0000259" key="2">
    <source>
        <dbReference type="Pfam" id="PF22738"/>
    </source>
</evidence>
<name>A0A919SKB7_9ACTN</name>
<dbReference type="Proteomes" id="UP000681340">
    <property type="component" value="Unassembled WGS sequence"/>
</dbReference>
<evidence type="ECO:0008006" key="5">
    <source>
        <dbReference type="Google" id="ProtNLM"/>
    </source>
</evidence>
<evidence type="ECO:0000259" key="1">
    <source>
        <dbReference type="Pfam" id="PF00004"/>
    </source>
</evidence>
<sequence>MVHSGRVPQGLTYASAVKLLGGSSPLVTVADNLLGGALSLATAGGSEVALSLFDAKAEAIRLGHLVAGKLTETVRGLSRYDRNLRLQAAHGVLVVTAFFEALDDCLGTAGMPSPGFTRDEQIMLAAGTKVTGDWPGRLLAGTIPVPSPDRTYDDLLSDLQDWYETLALKMVDHLGRLAVWDNSDVRTQRQVDMLLPSELPDRALDRYEEAARRLSGELPEFAIWMRRLEDRATARGLQALEEALLRVTSGHDPVRLRAALAAAYRAELDRPILGGDAGDLTMPALGAAYVDPRFRVQAAGLGSRPAEQDWWQAEPREDLAGFLATYVTTPQAADVPMLLLGQPGAGKSSLTRVLAARLPAADFLVVRVALRDVRAEAEIQDQVEQALRDTVGETVAWAELTRAAGGAMPVILLDGFDELLQATGIHQSDYLQRVAAFQQREAVLGRPVAVLVTTREAVADRARLPAGGLVVRLEPFAEPQLERWLAVWNGTNADRLAAAGRRPLPLAVLRRFPDLASQPLLLLMLALYDATGNALQSDEETFDTGQLYERLLSEFADREVRRVHAGRPETAMPELVEAELLRLSVVAFAMFHRLRLWATTEELDADLAGLGLRASREAGSEGFRAPITAGQEMVGRFFFIQRAQAHQDDRTRQTYEFLHATFGEYLVARLVVQALRDAAARARARTLQLGPSDEDDLLQSLLGFTPLSARTTVLPFATDLLRGPDSAQIREWLVERLRTAVTRPQYVPRRYQPVDKRVDHWMATYSFNLMLLTLACGGTVRASELFRRAKDPADWLRDSALQWRAAVPASMFLDALEPLAVTRGWAADGRRDLILEHSPGAGVDDVDPFWSHGFGPDWFLRDSEPGSSFHDGFPLRAALKSMQLSNAISDDTFRHALEPLLDHLPEAVVTFALHGRDDTDSFARMLVQVWVTSALSEEPARLLPVYDRVASALAATGWGRPALPTARRVAPSAWCCALSPRTRTGSPPPTWSVWRCSCGRVNGSTTPSTCCRWWSACSRTRHQSTTSARR</sequence>
<dbReference type="InterPro" id="IPR027417">
    <property type="entry name" value="P-loop_NTPase"/>
</dbReference>
<protein>
    <recommendedName>
        <fullName evidence="5">AAA+ ATPase domain-containing protein</fullName>
    </recommendedName>
</protein>
<dbReference type="Pfam" id="PF00004">
    <property type="entry name" value="AAA"/>
    <property type="match status" value="1"/>
</dbReference>
<keyword evidence="4" id="KW-1185">Reference proteome</keyword>
<dbReference type="Gene3D" id="3.40.50.300">
    <property type="entry name" value="P-loop containing nucleotide triphosphate hydrolases"/>
    <property type="match status" value="1"/>
</dbReference>
<organism evidence="3 4">
    <name type="scientific">Actinoplanes auranticolor</name>
    <dbReference type="NCBI Taxonomy" id="47988"/>
    <lineage>
        <taxon>Bacteria</taxon>
        <taxon>Bacillati</taxon>
        <taxon>Actinomycetota</taxon>
        <taxon>Actinomycetes</taxon>
        <taxon>Micromonosporales</taxon>
        <taxon>Micromonosporaceae</taxon>
        <taxon>Actinoplanes</taxon>
    </lineage>
</organism>
<accession>A0A919SKB7</accession>
<dbReference type="Pfam" id="PF22738">
    <property type="entry name" value="NNH7"/>
    <property type="match status" value="1"/>
</dbReference>
<reference evidence="3" key="1">
    <citation type="submission" date="2021-03" db="EMBL/GenBank/DDBJ databases">
        <title>Whole genome shotgun sequence of Actinoplanes auranticolor NBRC 12245.</title>
        <authorList>
            <person name="Komaki H."/>
            <person name="Tamura T."/>
        </authorList>
    </citation>
    <scope>NUCLEOTIDE SEQUENCE</scope>
    <source>
        <strain evidence="3">NBRC 12245</strain>
    </source>
</reference>
<gene>
    <name evidence="3" type="ORF">Aau02nite_55290</name>
</gene>
<proteinExistence type="predicted"/>
<dbReference type="InterPro" id="IPR054567">
    <property type="entry name" value="NNH7"/>
</dbReference>
<feature type="domain" description="ATPase AAA-type core" evidence="1">
    <location>
        <begin position="337"/>
        <end position="434"/>
    </location>
</feature>
<dbReference type="SUPFAM" id="SSF52540">
    <property type="entry name" value="P-loop containing nucleoside triphosphate hydrolases"/>
    <property type="match status" value="1"/>
</dbReference>